<keyword evidence="8 12" id="KW-0663">Pyridoxal phosphate</keyword>
<dbReference type="UniPathway" id="UPA00035">
    <property type="reaction ID" value="UER00044"/>
</dbReference>
<dbReference type="HAMAP" id="MF_00133">
    <property type="entry name" value="Trp_synth_beta"/>
    <property type="match status" value="1"/>
</dbReference>
<dbReference type="EMBL" id="CP001994">
    <property type="protein sequence ID" value="ADE36708.1"/>
    <property type="molecule type" value="Genomic_DNA"/>
</dbReference>
<dbReference type="Gene3D" id="3.40.50.1100">
    <property type="match status" value="2"/>
</dbReference>
<evidence type="ECO:0000259" key="13">
    <source>
        <dbReference type="Pfam" id="PF00291"/>
    </source>
</evidence>
<dbReference type="STRING" id="547558.Mmah_1204"/>
<dbReference type="GO" id="GO:0004834">
    <property type="term" value="F:tryptophan synthase activity"/>
    <property type="evidence" value="ECO:0007669"/>
    <property type="project" value="UniProtKB-UniRule"/>
</dbReference>
<evidence type="ECO:0000256" key="7">
    <source>
        <dbReference type="ARBA" id="ARBA00022822"/>
    </source>
</evidence>
<dbReference type="GeneID" id="8983371"/>
<feature type="modified residue" description="N6-(pyridoxal phosphate)lysine" evidence="12">
    <location>
        <position position="83"/>
    </location>
</feature>
<dbReference type="Proteomes" id="UP000001059">
    <property type="component" value="Chromosome"/>
</dbReference>
<proteinExistence type="inferred from homology"/>
<keyword evidence="15" id="KW-1185">Reference proteome</keyword>
<evidence type="ECO:0000313" key="14">
    <source>
        <dbReference type="EMBL" id="ADE36708.1"/>
    </source>
</evidence>
<name>D5EC07_METMS</name>
<dbReference type="HOGENOM" id="CLU_016734_3_1_2"/>
<dbReference type="PANTHER" id="PTHR48077">
    <property type="entry name" value="TRYPTOPHAN SYNTHASE-RELATED"/>
    <property type="match status" value="1"/>
</dbReference>
<evidence type="ECO:0000313" key="15">
    <source>
        <dbReference type="Proteomes" id="UP000001059"/>
    </source>
</evidence>
<dbReference type="InterPro" id="IPR001926">
    <property type="entry name" value="TrpB-like_PALP"/>
</dbReference>
<dbReference type="AlphaFoldDB" id="D5EC07"/>
<comment type="catalytic activity">
    <reaction evidence="11 12">
        <text>(1S,2R)-1-C-(indol-3-yl)glycerol 3-phosphate + L-serine = D-glyceraldehyde 3-phosphate + L-tryptophan + H2O</text>
        <dbReference type="Rhea" id="RHEA:10532"/>
        <dbReference type="ChEBI" id="CHEBI:15377"/>
        <dbReference type="ChEBI" id="CHEBI:33384"/>
        <dbReference type="ChEBI" id="CHEBI:57912"/>
        <dbReference type="ChEBI" id="CHEBI:58866"/>
        <dbReference type="ChEBI" id="CHEBI:59776"/>
        <dbReference type="EC" id="4.2.1.20"/>
    </reaction>
</comment>
<dbReference type="EC" id="4.2.1.20" evidence="12"/>
<evidence type="ECO:0000256" key="4">
    <source>
        <dbReference type="ARBA" id="ARBA00009982"/>
    </source>
</evidence>
<evidence type="ECO:0000256" key="8">
    <source>
        <dbReference type="ARBA" id="ARBA00022898"/>
    </source>
</evidence>
<dbReference type="InterPro" id="IPR006654">
    <property type="entry name" value="Trp_synth_beta"/>
</dbReference>
<dbReference type="InterPro" id="IPR023026">
    <property type="entry name" value="Trp_synth_beta/beta-like"/>
</dbReference>
<dbReference type="Pfam" id="PF00291">
    <property type="entry name" value="PALP"/>
    <property type="match status" value="1"/>
</dbReference>
<keyword evidence="6 12" id="KW-0028">Amino-acid biosynthesis</keyword>
<dbReference type="SUPFAM" id="SSF53686">
    <property type="entry name" value="Tryptophan synthase beta subunit-like PLP-dependent enzymes"/>
    <property type="match status" value="1"/>
</dbReference>
<dbReference type="PROSITE" id="PS00168">
    <property type="entry name" value="TRP_SYNTHASE_BETA"/>
    <property type="match status" value="1"/>
</dbReference>
<evidence type="ECO:0000256" key="6">
    <source>
        <dbReference type="ARBA" id="ARBA00022605"/>
    </source>
</evidence>
<sequence>MNHYYGDYGGQYVPEILMPPLQELEEAYEQYKADPEFTSQLNDYLENYAGRSTPLYYAKNMSAKYGIKIYLKREDLVHGGAHKLNNTLGQALLAKFMGKKRLIAETGAGQHGTATAMVGAKLGFETMVYMGSKDVKRQLPNVYRMKLMGTEVVSVETGSKTMKDAINEALRDWVTNVGDTHYLIGSVVGPYPFPKIVRDFQSVIGREVKEQVMKVEGRYPDSIVACAGGGSNAMGIFYPFLDGEVNLFAVEAGGEKLREDDKIAYHSASLATGEEGILHGARTKVLQNRDGQILESTSVAAGLDYAGVGPELARLAETGRVKPCYITDMEALEAFHELSRLEGIIPALESSHAIAYVTKMADSGILGDTVVINLSGRGDKDLQTIMNMEE</sequence>
<comment type="similarity">
    <text evidence="4 12">Belongs to the TrpB family.</text>
</comment>
<evidence type="ECO:0000256" key="5">
    <source>
        <dbReference type="ARBA" id="ARBA00011270"/>
    </source>
</evidence>
<dbReference type="OrthoDB" id="371827at2157"/>
<organism evidence="14 15">
    <name type="scientific">Methanohalophilus mahii (strain ATCC 35705 / DSM 5219 / SLP)</name>
    <dbReference type="NCBI Taxonomy" id="547558"/>
    <lineage>
        <taxon>Archaea</taxon>
        <taxon>Methanobacteriati</taxon>
        <taxon>Methanobacteriota</taxon>
        <taxon>Stenosarchaea group</taxon>
        <taxon>Methanomicrobia</taxon>
        <taxon>Methanosarcinales</taxon>
        <taxon>Methanosarcinaceae</taxon>
        <taxon>Methanohalophilus</taxon>
    </lineage>
</organism>
<dbReference type="InterPro" id="IPR036052">
    <property type="entry name" value="TrpB-like_PALP_sf"/>
</dbReference>
<dbReference type="FunFam" id="3.40.50.1100:FF:000004">
    <property type="entry name" value="Tryptophan synthase beta chain"/>
    <property type="match status" value="1"/>
</dbReference>
<dbReference type="CDD" id="cd06446">
    <property type="entry name" value="Trp-synth_B"/>
    <property type="match status" value="1"/>
</dbReference>
<comment type="subunit">
    <text evidence="5 12">Tetramer of two alpha and two beta chains.</text>
</comment>
<dbReference type="NCBIfam" id="TIGR00263">
    <property type="entry name" value="trpB"/>
    <property type="match status" value="1"/>
</dbReference>
<protein>
    <recommendedName>
        <fullName evidence="12">Tryptophan synthase beta chain</fullName>
        <ecNumber evidence="12">4.2.1.20</ecNumber>
    </recommendedName>
</protein>
<dbReference type="KEGG" id="mmh:Mmah_1204"/>
<dbReference type="PIRSF" id="PIRSF001413">
    <property type="entry name" value="Trp_syn_beta"/>
    <property type="match status" value="1"/>
</dbReference>
<evidence type="ECO:0000256" key="10">
    <source>
        <dbReference type="ARBA" id="ARBA00023239"/>
    </source>
</evidence>
<keyword evidence="7 12" id="KW-0822">Tryptophan biosynthesis</keyword>
<evidence type="ECO:0000256" key="12">
    <source>
        <dbReference type="HAMAP-Rule" id="MF_00133"/>
    </source>
</evidence>
<dbReference type="FunFam" id="3.40.50.1100:FF:000001">
    <property type="entry name" value="Tryptophan synthase beta chain"/>
    <property type="match status" value="1"/>
</dbReference>
<evidence type="ECO:0000256" key="11">
    <source>
        <dbReference type="ARBA" id="ARBA00049047"/>
    </source>
</evidence>
<dbReference type="RefSeq" id="WP_013037650.1">
    <property type="nucleotide sequence ID" value="NC_014002.1"/>
</dbReference>
<feature type="domain" description="Tryptophan synthase beta chain-like PALP" evidence="13">
    <location>
        <begin position="49"/>
        <end position="376"/>
    </location>
</feature>
<accession>D5EC07</accession>
<gene>
    <name evidence="12" type="primary">trpB</name>
    <name evidence="14" type="ordered locus">Mmah_1204</name>
</gene>
<reference evidence="14 15" key="1">
    <citation type="submission" date="2010-03" db="EMBL/GenBank/DDBJ databases">
        <title>The complete genome of Methanohalophilus mahii DSM 5219.</title>
        <authorList>
            <consortium name="US DOE Joint Genome Institute (JGI-PGF)"/>
            <person name="Lucas S."/>
            <person name="Copeland A."/>
            <person name="Lapidus A."/>
            <person name="Glavina del Rio T."/>
            <person name="Dalin E."/>
            <person name="Tice H."/>
            <person name="Bruce D."/>
            <person name="Goodwin L."/>
            <person name="Pitluck S."/>
            <person name="Kyrpides N."/>
            <person name="Mavromatis K."/>
            <person name="Ivanova N."/>
            <person name="Lykidis A."/>
            <person name="Saunders E."/>
            <person name="Brettin T."/>
            <person name="Detter J.C."/>
            <person name="Han C."/>
            <person name="Land M."/>
            <person name="Hauser L."/>
            <person name="Markowitz V."/>
            <person name="Cheng J.-F."/>
            <person name="Hugenholtz P."/>
            <person name="Woyke T."/>
            <person name="Wu D."/>
            <person name="Spring S."/>
            <person name="Schneider S."/>
            <person name="Schroeder M."/>
            <person name="Klenk H.-P."/>
            <person name="Eisen J.A."/>
        </authorList>
    </citation>
    <scope>NUCLEOTIDE SEQUENCE [LARGE SCALE GENOMIC DNA]</scope>
    <source>
        <strain evidence="15">ATCC 35705 / DSM 5219 / SLP</strain>
    </source>
</reference>
<comment type="pathway">
    <text evidence="3 12">Amino-acid biosynthesis; L-tryptophan biosynthesis; L-tryptophan from chorismate: step 5/5.</text>
</comment>
<dbReference type="PANTHER" id="PTHR48077:SF3">
    <property type="entry name" value="TRYPTOPHAN SYNTHASE"/>
    <property type="match status" value="1"/>
</dbReference>
<comment type="function">
    <text evidence="2 12">The beta subunit is responsible for the synthesis of L-tryptophan from indole and L-serine.</text>
</comment>
<dbReference type="InterPro" id="IPR006653">
    <property type="entry name" value="Trp_synth_b_CS"/>
</dbReference>
<evidence type="ECO:0000256" key="2">
    <source>
        <dbReference type="ARBA" id="ARBA00002786"/>
    </source>
</evidence>
<comment type="cofactor">
    <cofactor evidence="1 12">
        <name>pyridoxal 5'-phosphate</name>
        <dbReference type="ChEBI" id="CHEBI:597326"/>
    </cofactor>
</comment>
<evidence type="ECO:0000256" key="3">
    <source>
        <dbReference type="ARBA" id="ARBA00004733"/>
    </source>
</evidence>
<evidence type="ECO:0000256" key="9">
    <source>
        <dbReference type="ARBA" id="ARBA00023141"/>
    </source>
</evidence>
<dbReference type="GO" id="GO:0005737">
    <property type="term" value="C:cytoplasm"/>
    <property type="evidence" value="ECO:0007669"/>
    <property type="project" value="TreeGrafter"/>
</dbReference>
<keyword evidence="10 12" id="KW-0456">Lyase</keyword>
<keyword evidence="9 12" id="KW-0057">Aromatic amino acid biosynthesis</keyword>
<evidence type="ECO:0000256" key="1">
    <source>
        <dbReference type="ARBA" id="ARBA00001933"/>
    </source>
</evidence>